<dbReference type="Gene3D" id="3.30.70.1030">
    <property type="entry name" value="Apc35880, domain 1"/>
    <property type="match status" value="2"/>
</dbReference>
<evidence type="ECO:0000256" key="8">
    <source>
        <dbReference type="ARBA" id="ARBA00050019"/>
    </source>
</evidence>
<feature type="region of interest" description="Disordered" evidence="10">
    <location>
        <begin position="1"/>
        <end position="22"/>
    </location>
</feature>
<dbReference type="RefSeq" id="WP_330170584.1">
    <property type="nucleotide sequence ID" value="NZ_CP137080.1"/>
</dbReference>
<proteinExistence type="inferred from homology"/>
<dbReference type="SUPFAM" id="SSF54909">
    <property type="entry name" value="Dimeric alpha+beta barrel"/>
    <property type="match status" value="1"/>
</dbReference>
<dbReference type="PANTHER" id="PTHR36843">
    <property type="entry name" value="HEME-DEPENDENT PEROXIDASE YWFI-RELATED"/>
    <property type="match status" value="1"/>
</dbReference>
<organism evidence="11 12">
    <name type="scientific">Microbacterium limosum</name>
    <dbReference type="NCBI Taxonomy" id="3079935"/>
    <lineage>
        <taxon>Bacteria</taxon>
        <taxon>Bacillati</taxon>
        <taxon>Actinomycetota</taxon>
        <taxon>Actinomycetes</taxon>
        <taxon>Micrococcales</taxon>
        <taxon>Microbacteriaceae</taxon>
        <taxon>Microbacterium</taxon>
    </lineage>
</organism>
<keyword evidence="2 9" id="KW-0349">Heme</keyword>
<evidence type="ECO:0000256" key="5">
    <source>
        <dbReference type="ARBA" id="ARBA00029882"/>
    </source>
</evidence>
<dbReference type="GO" id="GO:0020037">
    <property type="term" value="F:heme binding"/>
    <property type="evidence" value="ECO:0007669"/>
    <property type="project" value="InterPro"/>
</dbReference>
<dbReference type="GO" id="GO:0006785">
    <property type="term" value="P:heme B biosynthetic process"/>
    <property type="evidence" value="ECO:0007669"/>
    <property type="project" value="UniProtKB-UniRule"/>
</dbReference>
<dbReference type="EC" id="1.3.98.5" evidence="8 9"/>
<dbReference type="InterPro" id="IPR011008">
    <property type="entry name" value="Dimeric_a/b-barrel"/>
</dbReference>
<comment type="catalytic activity">
    <reaction evidence="7">
        <text>Fe-coproporphyrin III + 2 H2O2 + 2 H(+) = heme b + 2 CO2 + 4 H2O</text>
        <dbReference type="Rhea" id="RHEA:56516"/>
        <dbReference type="ChEBI" id="CHEBI:15377"/>
        <dbReference type="ChEBI" id="CHEBI:15378"/>
        <dbReference type="ChEBI" id="CHEBI:16240"/>
        <dbReference type="ChEBI" id="CHEBI:16526"/>
        <dbReference type="ChEBI" id="CHEBI:60344"/>
        <dbReference type="ChEBI" id="CHEBI:68438"/>
        <dbReference type="EC" id="1.3.98.5"/>
    </reaction>
    <physiologicalReaction direction="left-to-right" evidence="7">
        <dbReference type="Rhea" id="RHEA:56517"/>
    </physiologicalReaction>
</comment>
<reference evidence="11 12" key="1">
    <citation type="submission" date="2023-10" db="EMBL/GenBank/DDBJ databases">
        <title>Y20.</title>
        <authorList>
            <person name="Zhang G."/>
            <person name="Ding Y."/>
        </authorList>
    </citation>
    <scope>NUCLEOTIDE SEQUENCE [LARGE SCALE GENOMIC DNA]</scope>
    <source>
        <strain evidence="11 12">Y20</strain>
    </source>
</reference>
<protein>
    <recommendedName>
        <fullName evidence="1 9">Coproheme decarboxylase</fullName>
        <ecNumber evidence="8 9">1.3.98.5</ecNumber>
    </recommendedName>
    <alternativeName>
        <fullName evidence="5 9">Coproheme III oxidative decarboxylase</fullName>
    </alternativeName>
    <alternativeName>
        <fullName evidence="6 9">Hydrogen peroxide-dependent heme synthase</fullName>
    </alternativeName>
</protein>
<comment type="catalytic activity">
    <reaction evidence="9">
        <text>harderoheme III + H2O2 + H(+) = heme b + CO2 + 2 H2O</text>
        <dbReference type="Rhea" id="RHEA:57944"/>
        <dbReference type="ChEBI" id="CHEBI:15377"/>
        <dbReference type="ChEBI" id="CHEBI:15378"/>
        <dbReference type="ChEBI" id="CHEBI:16240"/>
        <dbReference type="ChEBI" id="CHEBI:16526"/>
        <dbReference type="ChEBI" id="CHEBI:60344"/>
        <dbReference type="ChEBI" id="CHEBI:142463"/>
    </reaction>
</comment>
<comment type="pathway">
    <text evidence="9">Porphyrin-containing compound metabolism; protoheme biosynthesis.</text>
</comment>
<evidence type="ECO:0000256" key="1">
    <source>
        <dbReference type="ARBA" id="ARBA00014413"/>
    </source>
</evidence>
<dbReference type="AlphaFoldDB" id="A0AAU0MH11"/>
<dbReference type="EMBL" id="CP137080">
    <property type="protein sequence ID" value="WOQ69461.1"/>
    <property type="molecule type" value="Genomic_DNA"/>
</dbReference>
<comment type="function">
    <text evidence="9">Involved in coproporphyrin-dependent heme b biosynthesis. Catalyzes the decarboxylation of Fe-coproporphyrin III (coproheme) to heme b (protoheme IX), the last step of the pathway. The reaction occurs in a stepwise manner with a three-propionate intermediate.</text>
</comment>
<dbReference type="Proteomes" id="UP001329313">
    <property type="component" value="Chromosome"/>
</dbReference>
<dbReference type="GO" id="GO:0016634">
    <property type="term" value="F:oxidoreductase activity, acting on the CH-CH group of donors, oxygen as acceptor"/>
    <property type="evidence" value="ECO:0007669"/>
    <property type="project" value="UniProtKB-UniRule"/>
</dbReference>
<dbReference type="PANTHER" id="PTHR36843:SF1">
    <property type="entry name" value="COPROHEME DECARBOXYLASE"/>
    <property type="match status" value="1"/>
</dbReference>
<comment type="similarity">
    <text evidence="9">Belongs to the ChdC family. Type 2 subfamily.</text>
</comment>
<evidence type="ECO:0000256" key="4">
    <source>
        <dbReference type="ARBA" id="ARBA00023004"/>
    </source>
</evidence>
<evidence type="ECO:0000313" key="11">
    <source>
        <dbReference type="EMBL" id="WOQ69461.1"/>
    </source>
</evidence>
<feature type="active site" evidence="9">
    <location>
        <position position="141"/>
    </location>
</feature>
<keyword evidence="12" id="KW-1185">Reference proteome</keyword>
<evidence type="ECO:0000256" key="7">
    <source>
        <dbReference type="ARBA" id="ARBA00049896"/>
    </source>
</evidence>
<gene>
    <name evidence="11" type="primary">hemQ</name>
    <name evidence="9" type="synonym">chdC</name>
    <name evidence="11" type="ORF">RYJ27_12305</name>
</gene>
<evidence type="ECO:0000256" key="2">
    <source>
        <dbReference type="ARBA" id="ARBA00022617"/>
    </source>
</evidence>
<evidence type="ECO:0000313" key="12">
    <source>
        <dbReference type="Proteomes" id="UP001329313"/>
    </source>
</evidence>
<dbReference type="GO" id="GO:0046872">
    <property type="term" value="F:metal ion binding"/>
    <property type="evidence" value="ECO:0007669"/>
    <property type="project" value="UniProtKB-KW"/>
</dbReference>
<comment type="cofactor">
    <cofactor evidence="9">
        <name>Fe-coproporphyrin III</name>
        <dbReference type="ChEBI" id="CHEBI:68438"/>
    </cofactor>
    <text evidence="9">Fe-coproporphyrin III acts as both substrate and redox cofactor.</text>
</comment>
<feature type="compositionally biased region" description="Low complexity" evidence="10">
    <location>
        <begin position="12"/>
        <end position="22"/>
    </location>
</feature>
<feature type="binding site" description="axial binding residue" evidence="9">
    <location>
        <position position="164"/>
    </location>
    <ligand>
        <name>Fe-coproporphyrin III</name>
        <dbReference type="ChEBI" id="CHEBI:68438"/>
    </ligand>
    <ligandPart>
        <name>Fe</name>
        <dbReference type="ChEBI" id="CHEBI:18248"/>
    </ligandPart>
</feature>
<evidence type="ECO:0000256" key="6">
    <source>
        <dbReference type="ARBA" id="ARBA00030236"/>
    </source>
</evidence>
<sequence>MTDSGIPDADRAPASSPSDAEAPRGFTLWAVWRRNPDAPVTETGATELEDIVRLIEEGGVTVRGFYDVSGLRADADLMVWLHGNTAEELQRDLRRLRRTELLKHLLPTWNAMGVHRDAEFNRQHVPGFLRGIPPREWLCLYPFVRSYEWYLLPEEERGRMLAEHGRKGAAFRGVLANTVASFALGDYEWLLPLEADDVVDLVDLMRDLRATDARRHVREEVPFFTGRRLRLDEVPEVLQ</sequence>
<name>A0AAU0MH11_9MICO</name>
<keyword evidence="4 9" id="KW-0408">Iron</keyword>
<accession>A0AAU0MH11</accession>
<dbReference type="HAMAP" id="MF_02244">
    <property type="entry name" value="Coproheme_decarbox_2"/>
    <property type="match status" value="1"/>
</dbReference>
<evidence type="ECO:0000256" key="9">
    <source>
        <dbReference type="HAMAP-Rule" id="MF_02244"/>
    </source>
</evidence>
<keyword evidence="9 11" id="KW-0560">Oxidoreductase</keyword>
<comment type="catalytic activity">
    <reaction evidence="9">
        <text>Fe-coproporphyrin III + H2O2 + H(+) = harderoheme III + CO2 + 2 H2O</text>
        <dbReference type="Rhea" id="RHEA:57940"/>
        <dbReference type="ChEBI" id="CHEBI:15377"/>
        <dbReference type="ChEBI" id="CHEBI:15378"/>
        <dbReference type="ChEBI" id="CHEBI:16240"/>
        <dbReference type="ChEBI" id="CHEBI:16526"/>
        <dbReference type="ChEBI" id="CHEBI:68438"/>
        <dbReference type="ChEBI" id="CHEBI:142463"/>
    </reaction>
</comment>
<keyword evidence="9" id="KW-0350">Heme biosynthesis</keyword>
<dbReference type="NCBIfam" id="NF042928">
    <property type="entry name" value="HemQ_actino"/>
    <property type="match status" value="1"/>
</dbReference>
<dbReference type="Pfam" id="PF06778">
    <property type="entry name" value="Chlor_dismutase"/>
    <property type="match status" value="1"/>
</dbReference>
<evidence type="ECO:0000256" key="3">
    <source>
        <dbReference type="ARBA" id="ARBA00022723"/>
    </source>
</evidence>
<dbReference type="InterPro" id="IPR010644">
    <property type="entry name" value="ChdC/CLD"/>
</dbReference>
<keyword evidence="3 9" id="KW-0479">Metal-binding</keyword>
<evidence type="ECO:0000256" key="10">
    <source>
        <dbReference type="SAM" id="MobiDB-lite"/>
    </source>
</evidence>
<dbReference type="KEGG" id="mliy:RYJ27_12305"/>